<evidence type="ECO:0000259" key="5">
    <source>
        <dbReference type="PROSITE" id="PS51737"/>
    </source>
</evidence>
<dbReference type="PANTHER" id="PTHR30461:SF2">
    <property type="entry name" value="SERINE RECOMBINASE PINE-RELATED"/>
    <property type="match status" value="1"/>
</dbReference>
<evidence type="ECO:0000256" key="2">
    <source>
        <dbReference type="ARBA" id="ARBA00023172"/>
    </source>
</evidence>
<dbReference type="Pfam" id="PF13408">
    <property type="entry name" value="Zn_ribbon_recom"/>
    <property type="match status" value="1"/>
</dbReference>
<feature type="coiled-coil region" evidence="3">
    <location>
        <begin position="443"/>
        <end position="470"/>
    </location>
</feature>
<feature type="domain" description="Recombinase" evidence="5">
    <location>
        <begin position="196"/>
        <end position="336"/>
    </location>
</feature>
<evidence type="ECO:0000313" key="6">
    <source>
        <dbReference type="EMBL" id="TQJ04704.1"/>
    </source>
</evidence>
<dbReference type="InterPro" id="IPR011109">
    <property type="entry name" value="DNA_bind_recombinase_dom"/>
</dbReference>
<dbReference type="PROSITE" id="PS51736">
    <property type="entry name" value="RECOMBINASES_3"/>
    <property type="match status" value="1"/>
</dbReference>
<dbReference type="PANTHER" id="PTHR30461">
    <property type="entry name" value="DNA-INVERTASE FROM LAMBDOID PROPHAGE"/>
    <property type="match status" value="1"/>
</dbReference>
<dbReference type="Proteomes" id="UP000320876">
    <property type="component" value="Unassembled WGS sequence"/>
</dbReference>
<evidence type="ECO:0000259" key="4">
    <source>
        <dbReference type="PROSITE" id="PS51736"/>
    </source>
</evidence>
<dbReference type="Pfam" id="PF00239">
    <property type="entry name" value="Resolvase"/>
    <property type="match status" value="1"/>
</dbReference>
<comment type="caution">
    <text evidence="6">The sequence shown here is derived from an EMBL/GenBank/DDBJ whole genome shotgun (WGS) entry which is preliminary data.</text>
</comment>
<dbReference type="InterPro" id="IPR006119">
    <property type="entry name" value="Resolv_N"/>
</dbReference>
<dbReference type="SUPFAM" id="SSF53041">
    <property type="entry name" value="Resolvase-like"/>
    <property type="match status" value="1"/>
</dbReference>
<keyword evidence="2" id="KW-0233">DNA recombination</keyword>
<dbReference type="InterPro" id="IPR036162">
    <property type="entry name" value="Resolvase-like_N_sf"/>
</dbReference>
<dbReference type="Pfam" id="PF07508">
    <property type="entry name" value="Recombinase"/>
    <property type="match status" value="1"/>
</dbReference>
<dbReference type="AlphaFoldDB" id="A0A542DNZ9"/>
<dbReference type="Gene3D" id="3.40.50.1390">
    <property type="entry name" value="Resolvase, N-terminal catalytic domain"/>
    <property type="match status" value="1"/>
</dbReference>
<dbReference type="PROSITE" id="PS51737">
    <property type="entry name" value="RECOMBINASE_DNA_BIND"/>
    <property type="match status" value="1"/>
</dbReference>
<dbReference type="EMBL" id="VFML01000001">
    <property type="protein sequence ID" value="TQJ04704.1"/>
    <property type="molecule type" value="Genomic_DNA"/>
</dbReference>
<dbReference type="GO" id="GO:0003677">
    <property type="term" value="F:DNA binding"/>
    <property type="evidence" value="ECO:0007669"/>
    <property type="project" value="UniProtKB-KW"/>
</dbReference>
<evidence type="ECO:0000313" key="7">
    <source>
        <dbReference type="Proteomes" id="UP000320876"/>
    </source>
</evidence>
<proteinExistence type="predicted"/>
<protein>
    <submittedName>
        <fullName evidence="6">Site-specific DNA recombinase</fullName>
    </submittedName>
</protein>
<dbReference type="InterPro" id="IPR038109">
    <property type="entry name" value="DNA_bind_recomb_sf"/>
</dbReference>
<dbReference type="Gene3D" id="3.90.1750.20">
    <property type="entry name" value="Putative Large Serine Recombinase, Chain B, Domain 2"/>
    <property type="match status" value="1"/>
</dbReference>
<feature type="domain" description="Resolvase/invertase-type recombinase catalytic" evidence="4">
    <location>
        <begin position="21"/>
        <end position="169"/>
    </location>
</feature>
<dbReference type="SMART" id="SM00857">
    <property type="entry name" value="Resolvase"/>
    <property type="match status" value="1"/>
</dbReference>
<dbReference type="InterPro" id="IPR025827">
    <property type="entry name" value="Zn_ribbon_recom_dom"/>
</dbReference>
<name>A0A542DNZ9_AMYCI</name>
<keyword evidence="3" id="KW-0175">Coiled coil</keyword>
<reference evidence="6 7" key="1">
    <citation type="submission" date="2019-06" db="EMBL/GenBank/DDBJ databases">
        <title>Sequencing the genomes of 1000 actinobacteria strains.</title>
        <authorList>
            <person name="Klenk H.-P."/>
        </authorList>
    </citation>
    <scope>NUCLEOTIDE SEQUENCE [LARGE SCALE GENOMIC DNA]</scope>
    <source>
        <strain evidence="6 7">DSM 45679</strain>
    </source>
</reference>
<dbReference type="CDD" id="cd00338">
    <property type="entry name" value="Ser_Recombinase"/>
    <property type="match status" value="1"/>
</dbReference>
<gene>
    <name evidence="6" type="ORF">FB471_4511</name>
</gene>
<dbReference type="GO" id="GO:0000150">
    <property type="term" value="F:DNA strand exchange activity"/>
    <property type="evidence" value="ECO:0007669"/>
    <property type="project" value="InterPro"/>
</dbReference>
<organism evidence="6 7">
    <name type="scientific">Amycolatopsis cihanbeyliensis</name>
    <dbReference type="NCBI Taxonomy" id="1128664"/>
    <lineage>
        <taxon>Bacteria</taxon>
        <taxon>Bacillati</taxon>
        <taxon>Actinomycetota</taxon>
        <taxon>Actinomycetes</taxon>
        <taxon>Pseudonocardiales</taxon>
        <taxon>Pseudonocardiaceae</taxon>
        <taxon>Amycolatopsis</taxon>
    </lineage>
</organism>
<keyword evidence="1" id="KW-0238">DNA-binding</keyword>
<sequence length="559" mass="63373">MGRPRTRKVMQAAADTSKPLRALIAVRLSRLSDDTTSPERQLKECEQHVAAKGWTVAGVAEDLDVSARTTAPFDRAELGKWLRNRAHEFDVIVFWRLDRIVRSVADLNDLLSWGKQHGKHFASATEEHFDTSTPIGYIIAILIAWVAEMESQATSERTTSMHADFIDDGRYRGGTPSFGYRPVLIEETCWVCADAGIGCSHVGQKRLEHDPVMAPLAQQIVSRIVDDGERPMSITKDLSERGVLTPHDHHRVNLGREPKGSAWQVGILVALLRNPALMGYQVRRHVIGVDQDGQKVYGPHEIVRDENDKPILRAQPIIDPVMFDRLQRKLDEMNKRRGPNQNTRAVLIGVIKCAVCGTNMYLNSGRRNSYYRCRSVSTGRPCGNKSVRQDDAENALIEQLLNDFGDMERKEKIYDPGEDHASELEQVRVTLDDLTNLLTKPAYREGTRQRERLERQIEKLATREAELEAIPSRPSRYRVVGTGETFREYWNSLDQQEKNLYLRDHEVTMTVRGGKAPVWDIDFADLPAILGSIDPDLDADTFLQEQDEQARSYRESLVS</sequence>
<evidence type="ECO:0000256" key="3">
    <source>
        <dbReference type="SAM" id="Coils"/>
    </source>
</evidence>
<evidence type="ECO:0000256" key="1">
    <source>
        <dbReference type="ARBA" id="ARBA00023125"/>
    </source>
</evidence>
<dbReference type="InterPro" id="IPR050639">
    <property type="entry name" value="SSR_resolvase"/>
</dbReference>
<accession>A0A542DNZ9</accession>
<keyword evidence="7" id="KW-1185">Reference proteome</keyword>